<evidence type="ECO:0000256" key="1">
    <source>
        <dbReference type="ARBA" id="ARBA00008455"/>
    </source>
</evidence>
<name>A0AAE0AAC4_9ROSI</name>
<dbReference type="SMART" id="SM00645">
    <property type="entry name" value="Pept_C1"/>
    <property type="match status" value="1"/>
</dbReference>
<comment type="caution">
    <text evidence="6">The sequence shown here is derived from an EMBL/GenBank/DDBJ whole genome shotgun (WGS) entry which is preliminary data.</text>
</comment>
<dbReference type="GO" id="GO:0006508">
    <property type="term" value="P:proteolysis"/>
    <property type="evidence" value="ECO:0007669"/>
    <property type="project" value="UniProtKB-KW"/>
</dbReference>
<evidence type="ECO:0000259" key="5">
    <source>
        <dbReference type="SMART" id="SM00645"/>
    </source>
</evidence>
<protein>
    <recommendedName>
        <fullName evidence="5">Peptidase C1A papain C-terminal domain-containing protein</fullName>
    </recommendedName>
</protein>
<evidence type="ECO:0000256" key="4">
    <source>
        <dbReference type="ARBA" id="ARBA00022807"/>
    </source>
</evidence>
<evidence type="ECO:0000256" key="2">
    <source>
        <dbReference type="ARBA" id="ARBA00022670"/>
    </source>
</evidence>
<gene>
    <name evidence="6" type="ORF">Dsin_021018</name>
</gene>
<proteinExistence type="inferred from homology"/>
<accession>A0AAE0AAC4</accession>
<organism evidence="6 7">
    <name type="scientific">Dipteronia sinensis</name>
    <dbReference type="NCBI Taxonomy" id="43782"/>
    <lineage>
        <taxon>Eukaryota</taxon>
        <taxon>Viridiplantae</taxon>
        <taxon>Streptophyta</taxon>
        <taxon>Embryophyta</taxon>
        <taxon>Tracheophyta</taxon>
        <taxon>Spermatophyta</taxon>
        <taxon>Magnoliopsida</taxon>
        <taxon>eudicotyledons</taxon>
        <taxon>Gunneridae</taxon>
        <taxon>Pentapetalae</taxon>
        <taxon>rosids</taxon>
        <taxon>malvids</taxon>
        <taxon>Sapindales</taxon>
        <taxon>Sapindaceae</taxon>
        <taxon>Hippocastanoideae</taxon>
        <taxon>Acereae</taxon>
        <taxon>Dipteronia</taxon>
    </lineage>
</organism>
<dbReference type="Proteomes" id="UP001281410">
    <property type="component" value="Unassembled WGS sequence"/>
</dbReference>
<keyword evidence="4" id="KW-0788">Thiol protease</keyword>
<dbReference type="AlphaFoldDB" id="A0AAE0AAC4"/>
<dbReference type="GO" id="GO:0008234">
    <property type="term" value="F:cysteine-type peptidase activity"/>
    <property type="evidence" value="ECO:0007669"/>
    <property type="project" value="UniProtKB-KW"/>
</dbReference>
<dbReference type="Gene3D" id="2.40.50.170">
    <property type="entry name" value="Cysteine proteinases. Chain C"/>
    <property type="match status" value="1"/>
</dbReference>
<evidence type="ECO:0000256" key="3">
    <source>
        <dbReference type="ARBA" id="ARBA00022801"/>
    </source>
</evidence>
<feature type="domain" description="Peptidase C1A papain C-terminal" evidence="5">
    <location>
        <begin position="1"/>
        <end position="101"/>
    </location>
</feature>
<dbReference type="Pfam" id="PF00112">
    <property type="entry name" value="Peptidase_C1"/>
    <property type="match status" value="2"/>
</dbReference>
<reference evidence="6" key="1">
    <citation type="journal article" date="2023" name="Plant J.">
        <title>Genome sequences and population genomics provide insights into the demographic history, inbreeding, and mutation load of two 'living fossil' tree species of Dipteronia.</title>
        <authorList>
            <person name="Feng Y."/>
            <person name="Comes H.P."/>
            <person name="Chen J."/>
            <person name="Zhu S."/>
            <person name="Lu R."/>
            <person name="Zhang X."/>
            <person name="Li P."/>
            <person name="Qiu J."/>
            <person name="Olsen K.M."/>
            <person name="Qiu Y."/>
        </authorList>
    </citation>
    <scope>NUCLEOTIDE SEQUENCE</scope>
    <source>
        <strain evidence="6">NBL</strain>
    </source>
</reference>
<sequence>MEGFIKLSTEKLISLSEQELVDCDKGGVNHGCNGGFIDDAFRFIIHNKGLMTESNYPYNRTDGSENSWGTGWGENGYMRIQRDVDAPKGLCGIAMQASYPTAA</sequence>
<dbReference type="InterPro" id="IPR000668">
    <property type="entry name" value="Peptidase_C1A_C"/>
</dbReference>
<dbReference type="PANTHER" id="PTHR12411">
    <property type="entry name" value="CYSTEINE PROTEASE FAMILY C1-RELATED"/>
    <property type="match status" value="1"/>
</dbReference>
<evidence type="ECO:0000313" key="7">
    <source>
        <dbReference type="Proteomes" id="UP001281410"/>
    </source>
</evidence>
<dbReference type="InterPro" id="IPR038765">
    <property type="entry name" value="Papain-like_cys_pep_sf"/>
</dbReference>
<dbReference type="EMBL" id="JANJYJ010000006">
    <property type="protein sequence ID" value="KAK3206972.1"/>
    <property type="molecule type" value="Genomic_DNA"/>
</dbReference>
<dbReference type="SUPFAM" id="SSF54001">
    <property type="entry name" value="Cysteine proteinases"/>
    <property type="match status" value="1"/>
</dbReference>
<keyword evidence="3" id="KW-0378">Hydrolase</keyword>
<dbReference type="InterPro" id="IPR013128">
    <property type="entry name" value="Peptidase_C1A"/>
</dbReference>
<keyword evidence="7" id="KW-1185">Reference proteome</keyword>
<evidence type="ECO:0000313" key="6">
    <source>
        <dbReference type="EMBL" id="KAK3206972.1"/>
    </source>
</evidence>
<dbReference type="Gene3D" id="3.90.70.10">
    <property type="entry name" value="Cysteine proteinases"/>
    <property type="match status" value="1"/>
</dbReference>
<keyword evidence="2" id="KW-0645">Protease</keyword>
<comment type="similarity">
    <text evidence="1">Belongs to the peptidase C1 family.</text>
</comment>